<evidence type="ECO:0000313" key="3">
    <source>
        <dbReference type="Proteomes" id="UP000015100"/>
    </source>
</evidence>
<feature type="chain" id="PRO_5004547804" evidence="1">
    <location>
        <begin position="21"/>
        <end position="169"/>
    </location>
</feature>
<dbReference type="Proteomes" id="UP000015100">
    <property type="component" value="Unassembled WGS sequence"/>
</dbReference>
<sequence>MVSVKIVLISATSLVGAVSAVPVQKEIDYLSILIPGEGLPTPQELGLTNKDLNKPMPRCMLPSNDNVLKKRSECRQNNTCSLSDSTGCFNDRLSLNETPCQVDGRPKQMCLVGSYSWIGNAEGVPSASSYCRDVAHGGNAVNNDSRFGDRVGGSKYAGGNGNLKVNIAG</sequence>
<evidence type="ECO:0000313" key="2">
    <source>
        <dbReference type="EMBL" id="EPS37496.1"/>
    </source>
</evidence>
<proteinExistence type="predicted"/>
<keyword evidence="1" id="KW-0732">Signal</keyword>
<organism evidence="2 3">
    <name type="scientific">Dactylellina haptotyla (strain CBS 200.50)</name>
    <name type="common">Nematode-trapping fungus</name>
    <name type="synonym">Monacrosporium haptotylum</name>
    <dbReference type="NCBI Taxonomy" id="1284197"/>
    <lineage>
        <taxon>Eukaryota</taxon>
        <taxon>Fungi</taxon>
        <taxon>Dikarya</taxon>
        <taxon>Ascomycota</taxon>
        <taxon>Pezizomycotina</taxon>
        <taxon>Orbiliomycetes</taxon>
        <taxon>Orbiliales</taxon>
        <taxon>Orbiliaceae</taxon>
        <taxon>Dactylellina</taxon>
    </lineage>
</organism>
<reference evidence="3" key="2">
    <citation type="submission" date="2013-04" db="EMBL/GenBank/DDBJ databases">
        <title>Genomic mechanisms accounting for the adaptation to parasitism in nematode-trapping fungi.</title>
        <authorList>
            <person name="Ahren D.G."/>
        </authorList>
    </citation>
    <scope>NUCLEOTIDE SEQUENCE [LARGE SCALE GENOMIC DNA]</scope>
    <source>
        <strain evidence="3">CBS 200.50</strain>
    </source>
</reference>
<feature type="signal peptide" evidence="1">
    <location>
        <begin position="1"/>
        <end position="20"/>
    </location>
</feature>
<gene>
    <name evidence="2" type="ORF">H072_8761</name>
</gene>
<comment type="caution">
    <text evidence="2">The sequence shown here is derived from an EMBL/GenBank/DDBJ whole genome shotgun (WGS) entry which is preliminary data.</text>
</comment>
<name>S8A8Q3_DACHA</name>
<dbReference type="OMA" id="WIGNAEG"/>
<dbReference type="EMBL" id="AQGS01000635">
    <property type="protein sequence ID" value="EPS37496.1"/>
    <property type="molecule type" value="Genomic_DNA"/>
</dbReference>
<reference evidence="2 3" key="1">
    <citation type="journal article" date="2013" name="PLoS Genet.">
        <title>Genomic mechanisms accounting for the adaptation to parasitism in nematode-trapping fungi.</title>
        <authorList>
            <person name="Meerupati T."/>
            <person name="Andersson K.M."/>
            <person name="Friman E."/>
            <person name="Kumar D."/>
            <person name="Tunlid A."/>
            <person name="Ahren D."/>
        </authorList>
    </citation>
    <scope>NUCLEOTIDE SEQUENCE [LARGE SCALE GENOMIC DNA]</scope>
    <source>
        <strain evidence="2 3">CBS 200.50</strain>
    </source>
</reference>
<keyword evidence="3" id="KW-1185">Reference proteome</keyword>
<dbReference type="HOGENOM" id="CLU_101873_0_1_1"/>
<dbReference type="OrthoDB" id="2112446at2759"/>
<evidence type="ECO:0000256" key="1">
    <source>
        <dbReference type="SAM" id="SignalP"/>
    </source>
</evidence>
<accession>S8A8Q3</accession>
<protein>
    <submittedName>
        <fullName evidence="2">Uncharacterized protein</fullName>
    </submittedName>
</protein>
<dbReference type="AlphaFoldDB" id="S8A8Q3"/>
<dbReference type="STRING" id="1284197.S8A8Q3"/>